<evidence type="ECO:0000256" key="2">
    <source>
        <dbReference type="ARBA" id="ARBA00023239"/>
    </source>
</evidence>
<dbReference type="EMBL" id="JAUSVL010000001">
    <property type="protein sequence ID" value="MDQ0288565.1"/>
    <property type="molecule type" value="Genomic_DNA"/>
</dbReference>
<sequence length="745" mass="84654">MTQHYDNLRQELRAFHPEECHQLCRDPEKIANRDRMAAILNDFADQHPGANAAVLRKKLYHVAAEHFYPVVFKNSPFYFETGINGGWAPGGIGRWLAEHNDKIKLEVPENARQRLSAMNRNRFALCCGFFVDSIHHLPPFTAVLQKGFKGLYEDAKAAASKARTDDERDFIAAAIAGFEAIPVICERFARRAEELLASTDDPQQRRFLTMIATHARRSPWLPPTTFYEGLNMFWFCREVFAELDGLSCFSIGHPDDMLYELYQQDLAAGRLTREDAYDLICRFLIHADCHENSFSPVVKGNDHEMEIPLTLGGCDSQGREIFNDITRMCLQAHRELDLVFPKLHCRYSAKSSSEYLQLIAKDIYAGRGVISGFNDDAFIPALTRGGVSLADARRFVCTGCWDGYADSAGDTDTANYFSLARVLEATIYHDPEVEQAIDFHFQPIDDAQSFTQLRDTVYGNVIGLMKKMLADYTEYGKLYVKIAPAPFFSACQDGCLDTLKDIYAGGARYNFRVVTLAFFANLLDSLLAIKKICFDDHACTLPQFLAAVRSNWQNADELRQQALHAPHWGDDSADTTALARFFLDSIFAEVSKLKNNRGGSYQLASWIYREFRFWGEKTRALPDGRRDGDYLAQGLNPSFLHADTLTTMINAISRLDHSHFFASNTNFVIGRQHASPDIIEALFRSFAQRGMHLLQLNCFNRDDLLDAQKHPERHQSLIVRMCGFSARFVILSPEWQREVISRTIY</sequence>
<dbReference type="GO" id="GO:0008861">
    <property type="term" value="F:formate C-acetyltransferase activity"/>
    <property type="evidence" value="ECO:0007669"/>
    <property type="project" value="UniProtKB-EC"/>
</dbReference>
<dbReference type="PANTHER" id="PTHR43641">
    <property type="entry name" value="FORMATE ACETYLTRANSFERASE 3-RELATED"/>
    <property type="match status" value="1"/>
</dbReference>
<dbReference type="SUPFAM" id="SSF51998">
    <property type="entry name" value="PFL-like glycyl radical enzymes"/>
    <property type="match status" value="1"/>
</dbReference>
<dbReference type="AlphaFoldDB" id="A0AAE4AMM3"/>
<dbReference type="Pfam" id="PF01228">
    <property type="entry name" value="Gly_radical"/>
    <property type="match status" value="1"/>
</dbReference>
<dbReference type="PROSITE" id="PS51149">
    <property type="entry name" value="GLY_RADICAL_2"/>
    <property type="match status" value="1"/>
</dbReference>
<keyword evidence="7" id="KW-1185">Reference proteome</keyword>
<proteinExistence type="predicted"/>
<name>A0AAE4AMM3_9BACT</name>
<gene>
    <name evidence="6" type="ORF">J3R75_000672</name>
</gene>
<dbReference type="PANTHER" id="PTHR43641:SF2">
    <property type="entry name" value="DEHYDRATASE YBIW-RELATED"/>
    <property type="match status" value="1"/>
</dbReference>
<evidence type="ECO:0000259" key="5">
    <source>
        <dbReference type="PROSITE" id="PS51554"/>
    </source>
</evidence>
<reference evidence="6" key="1">
    <citation type="submission" date="2023-07" db="EMBL/GenBank/DDBJ databases">
        <title>Genomic Encyclopedia of Type Strains, Phase IV (KMG-IV): sequencing the most valuable type-strain genomes for metagenomic binning, comparative biology and taxonomic classification.</title>
        <authorList>
            <person name="Goeker M."/>
        </authorList>
    </citation>
    <scope>NUCLEOTIDE SEQUENCE</scope>
    <source>
        <strain evidence="6">DSM 24202</strain>
    </source>
</reference>
<dbReference type="Proteomes" id="UP001238163">
    <property type="component" value="Unassembled WGS sequence"/>
</dbReference>
<evidence type="ECO:0000313" key="6">
    <source>
        <dbReference type="EMBL" id="MDQ0288565.1"/>
    </source>
</evidence>
<dbReference type="InterPro" id="IPR001150">
    <property type="entry name" value="Gly_radical"/>
</dbReference>
<protein>
    <submittedName>
        <fullName evidence="6">Formate C-acetyltransferase</fullName>
        <ecNumber evidence="6">2.3.1.54</ecNumber>
    </submittedName>
</protein>
<accession>A0AAE4AMM3</accession>
<keyword evidence="6" id="KW-0012">Acyltransferase</keyword>
<evidence type="ECO:0000256" key="1">
    <source>
        <dbReference type="ARBA" id="ARBA00022818"/>
    </source>
</evidence>
<feature type="modified residue" description="Glycine radical" evidence="3">
    <location>
        <position position="723"/>
    </location>
</feature>
<evidence type="ECO:0000259" key="4">
    <source>
        <dbReference type="PROSITE" id="PS51149"/>
    </source>
</evidence>
<dbReference type="Gene3D" id="3.20.70.20">
    <property type="match status" value="1"/>
</dbReference>
<dbReference type="GO" id="GO:0005829">
    <property type="term" value="C:cytosol"/>
    <property type="evidence" value="ECO:0007669"/>
    <property type="project" value="TreeGrafter"/>
</dbReference>
<keyword evidence="6" id="KW-0808">Transferase</keyword>
<evidence type="ECO:0000256" key="3">
    <source>
        <dbReference type="PROSITE-ProRule" id="PRU00493"/>
    </source>
</evidence>
<organism evidence="6 7">
    <name type="scientific">Oligosphaera ethanolica</name>
    <dbReference type="NCBI Taxonomy" id="760260"/>
    <lineage>
        <taxon>Bacteria</taxon>
        <taxon>Pseudomonadati</taxon>
        <taxon>Lentisphaerota</taxon>
        <taxon>Oligosphaeria</taxon>
        <taxon>Oligosphaerales</taxon>
        <taxon>Oligosphaeraceae</taxon>
        <taxon>Oligosphaera</taxon>
    </lineage>
</organism>
<dbReference type="InterPro" id="IPR004184">
    <property type="entry name" value="PFL_dom"/>
</dbReference>
<feature type="domain" description="Glycine radical" evidence="4">
    <location>
        <begin position="627"/>
        <end position="745"/>
    </location>
</feature>
<dbReference type="GO" id="GO:0016829">
    <property type="term" value="F:lyase activity"/>
    <property type="evidence" value="ECO:0007669"/>
    <property type="project" value="UniProtKB-KW"/>
</dbReference>
<keyword evidence="1 3" id="KW-0556">Organic radical</keyword>
<keyword evidence="2" id="KW-0456">Lyase</keyword>
<dbReference type="Pfam" id="PF02901">
    <property type="entry name" value="PFL-like"/>
    <property type="match status" value="1"/>
</dbReference>
<feature type="domain" description="PFL" evidence="5">
    <location>
        <begin position="1"/>
        <end position="626"/>
    </location>
</feature>
<dbReference type="RefSeq" id="WP_307259897.1">
    <property type="nucleotide sequence ID" value="NZ_JAUSVL010000001.1"/>
</dbReference>
<evidence type="ECO:0000313" key="7">
    <source>
        <dbReference type="Proteomes" id="UP001238163"/>
    </source>
</evidence>
<dbReference type="InterPro" id="IPR051215">
    <property type="entry name" value="GRE"/>
</dbReference>
<dbReference type="EC" id="2.3.1.54" evidence="6"/>
<dbReference type="PROSITE" id="PS51554">
    <property type="entry name" value="PFL"/>
    <property type="match status" value="1"/>
</dbReference>
<comment type="caution">
    <text evidence="6">The sequence shown here is derived from an EMBL/GenBank/DDBJ whole genome shotgun (WGS) entry which is preliminary data.</text>
</comment>